<accession>A0ABQ7UGA8</accession>
<proteinExistence type="predicted"/>
<dbReference type="EMBL" id="JAIVGD010000019">
    <property type="protein sequence ID" value="KAH0748646.1"/>
    <property type="molecule type" value="Genomic_DNA"/>
</dbReference>
<evidence type="ECO:0000256" key="1">
    <source>
        <dbReference type="SAM" id="MobiDB-lite"/>
    </source>
</evidence>
<keyword evidence="3" id="KW-1185">Reference proteome</keyword>
<protein>
    <submittedName>
        <fullName evidence="2">Uncharacterized protein</fullName>
    </submittedName>
</protein>
<organism evidence="2 3">
    <name type="scientific">Solanum tuberosum</name>
    <name type="common">Potato</name>
    <dbReference type="NCBI Taxonomy" id="4113"/>
    <lineage>
        <taxon>Eukaryota</taxon>
        <taxon>Viridiplantae</taxon>
        <taxon>Streptophyta</taxon>
        <taxon>Embryophyta</taxon>
        <taxon>Tracheophyta</taxon>
        <taxon>Spermatophyta</taxon>
        <taxon>Magnoliopsida</taxon>
        <taxon>eudicotyledons</taxon>
        <taxon>Gunneridae</taxon>
        <taxon>Pentapetalae</taxon>
        <taxon>asterids</taxon>
        <taxon>lamiids</taxon>
        <taxon>Solanales</taxon>
        <taxon>Solanaceae</taxon>
        <taxon>Solanoideae</taxon>
        <taxon>Solaneae</taxon>
        <taxon>Solanum</taxon>
    </lineage>
</organism>
<evidence type="ECO:0000313" key="2">
    <source>
        <dbReference type="EMBL" id="KAH0748646.1"/>
    </source>
</evidence>
<sequence length="76" mass="8099">MGSPPRGLKEISSPSIDKDGNRASTDAGHDGVEILGGNLKYLRINFEDHVGHLAFHLAKVGDVFLENDGIVRGSSI</sequence>
<name>A0ABQ7UGA8_SOLTU</name>
<evidence type="ECO:0000313" key="3">
    <source>
        <dbReference type="Proteomes" id="UP000826656"/>
    </source>
</evidence>
<gene>
    <name evidence="2" type="ORF">KY290_027878</name>
</gene>
<reference evidence="2 3" key="1">
    <citation type="journal article" date="2021" name="bioRxiv">
        <title>Chromosome-scale and haplotype-resolved genome assembly of a tetraploid potato cultivar.</title>
        <authorList>
            <person name="Sun H."/>
            <person name="Jiao W.-B."/>
            <person name="Krause K."/>
            <person name="Campoy J.A."/>
            <person name="Goel M."/>
            <person name="Folz-Donahue K."/>
            <person name="Kukat C."/>
            <person name="Huettel B."/>
            <person name="Schneeberger K."/>
        </authorList>
    </citation>
    <scope>NUCLEOTIDE SEQUENCE [LARGE SCALE GENOMIC DNA]</scope>
    <source>
        <strain evidence="2">SolTubOtavaFocal</strain>
        <tissue evidence="2">Leaves</tissue>
    </source>
</reference>
<dbReference type="Proteomes" id="UP000826656">
    <property type="component" value="Unassembled WGS sequence"/>
</dbReference>
<comment type="caution">
    <text evidence="2">The sequence shown here is derived from an EMBL/GenBank/DDBJ whole genome shotgun (WGS) entry which is preliminary data.</text>
</comment>
<feature type="region of interest" description="Disordered" evidence="1">
    <location>
        <begin position="1"/>
        <end position="29"/>
    </location>
</feature>
<feature type="compositionally biased region" description="Basic and acidic residues" evidence="1">
    <location>
        <begin position="16"/>
        <end position="29"/>
    </location>
</feature>